<dbReference type="PATRIC" id="fig|1423735.3.peg.463"/>
<evidence type="ECO:0000256" key="1">
    <source>
        <dbReference type="PIRNR" id="PIRNR021438"/>
    </source>
</evidence>
<reference evidence="3 4" key="1">
    <citation type="journal article" date="2015" name="Genome Announc.">
        <title>Expanding the biotechnology potential of lactobacilli through comparative genomics of 213 strains and associated genera.</title>
        <authorList>
            <person name="Sun Z."/>
            <person name="Harris H.M."/>
            <person name="McCann A."/>
            <person name="Guo C."/>
            <person name="Argimon S."/>
            <person name="Zhang W."/>
            <person name="Yang X."/>
            <person name="Jeffery I.B."/>
            <person name="Cooney J.C."/>
            <person name="Kagawa T.F."/>
            <person name="Liu W."/>
            <person name="Song Y."/>
            <person name="Salvetti E."/>
            <person name="Wrobel A."/>
            <person name="Rasinkangas P."/>
            <person name="Parkhill J."/>
            <person name="Rea M.C."/>
            <person name="O'Sullivan O."/>
            <person name="Ritari J."/>
            <person name="Douillard F.P."/>
            <person name="Paul Ross R."/>
            <person name="Yang R."/>
            <person name="Briner A.E."/>
            <person name="Felis G.E."/>
            <person name="de Vos W.M."/>
            <person name="Barrangou R."/>
            <person name="Klaenhammer T.R."/>
            <person name="Caufield P.W."/>
            <person name="Cui Y."/>
            <person name="Zhang H."/>
            <person name="O'Toole P.W."/>
        </authorList>
    </citation>
    <scope>NUCLEOTIDE SEQUENCE [LARGE SCALE GENOMIC DNA]</scope>
    <source>
        <strain evidence="3 4">DSM 17758</strain>
    </source>
</reference>
<evidence type="ECO:0000256" key="2">
    <source>
        <dbReference type="SAM" id="Phobius"/>
    </source>
</evidence>
<comment type="similarity">
    <text evidence="1">Belongs to the DltD family.</text>
</comment>
<protein>
    <recommendedName>
        <fullName evidence="1">Protein DltD</fullName>
    </recommendedName>
</protein>
<dbReference type="PIRSF" id="PIRSF021438">
    <property type="entry name" value="DltD"/>
    <property type="match status" value="1"/>
</dbReference>
<comment type="caution">
    <text evidence="3">The sequence shown here is derived from an EMBL/GenBank/DDBJ whole genome shotgun (WGS) entry which is preliminary data.</text>
</comment>
<keyword evidence="4" id="KW-1185">Reference proteome</keyword>
<dbReference type="Proteomes" id="UP000051315">
    <property type="component" value="Unassembled WGS sequence"/>
</dbReference>
<dbReference type="PANTHER" id="PTHR40039:SF1">
    <property type="entry name" value="PROTEIN DLTD"/>
    <property type="match status" value="1"/>
</dbReference>
<sequence length="426" mass="49284">MKFGKKLWLIFGPVVIAVISVWIVLLLPLNHQRVSQDALRRGSVSLSTNIYHGQLFKKQAFAENYVPFLGSSELLRMDPMHPSVLAAKYHRSYQPFLLGSAGSQSLNHYFTLQGVHSELKDKKIIFIISPQWFTKQGQAPAAFSYYYSPLQAIQWLLTAKDSKATHYAAKRLLAMPSGKSSLIVENCLEKTARGESLTHSDRLLLDLRRHILLNEDALFSRFRLVDRWRRIEAGERVLPKRDSTTSLNRLAIRLARQHTTTNRFGIDNHFYSERLRGSRINGLRDSQRSFDYRQSPEYSDLELLLSEFKQVHANVLFVIPPINHRWATYTGLSMPMLQQTATKIKYQLRSQGFDHITDLTNDSQQNYMMQDTIHLGWLGWLKVDQAVKPFLTEPQDQPTYHLNSYFFTKNWQESLTLQKSDGQHGE</sequence>
<comment type="pathway">
    <text evidence="1">Cell wall biogenesis; lipoteichoic acid biosynthesis.</text>
</comment>
<feature type="transmembrane region" description="Helical" evidence="2">
    <location>
        <begin position="7"/>
        <end position="29"/>
    </location>
</feature>
<dbReference type="RefSeq" id="WP_057823630.1">
    <property type="nucleotide sequence ID" value="NZ_AZFX01000015.1"/>
</dbReference>
<dbReference type="InterPro" id="IPR006998">
    <property type="entry name" value="DltD"/>
</dbReference>
<dbReference type="SUPFAM" id="SSF52266">
    <property type="entry name" value="SGNH hydrolase"/>
    <property type="match status" value="1"/>
</dbReference>
<proteinExistence type="inferred from homology"/>
<dbReference type="Pfam" id="PF04914">
    <property type="entry name" value="DltD"/>
    <property type="match status" value="1"/>
</dbReference>
<keyword evidence="2" id="KW-1133">Transmembrane helix</keyword>
<dbReference type="InterPro" id="IPR023896">
    <property type="entry name" value="LTA_DltD"/>
</dbReference>
<dbReference type="GO" id="GO:0070395">
    <property type="term" value="P:lipoteichoic acid biosynthetic process"/>
    <property type="evidence" value="ECO:0007669"/>
    <property type="project" value="UniProtKB-UniRule"/>
</dbReference>
<keyword evidence="1 2" id="KW-0472">Membrane</keyword>
<evidence type="ECO:0000313" key="3">
    <source>
        <dbReference type="EMBL" id="KRM12462.1"/>
    </source>
</evidence>
<accession>A0A0R1W3X4</accession>
<gene>
    <name evidence="3" type="ORF">FC15_GL000449</name>
</gene>
<dbReference type="AlphaFoldDB" id="A0A0R1W3X4"/>
<keyword evidence="1" id="KW-1003">Cell membrane</keyword>
<dbReference type="STRING" id="1423735.FC15_GL000449"/>
<name>A0A0R1W3X4_9LACO</name>
<keyword evidence="2" id="KW-0812">Transmembrane</keyword>
<dbReference type="UniPathway" id="UPA00556"/>
<evidence type="ECO:0000313" key="4">
    <source>
        <dbReference type="Proteomes" id="UP000051315"/>
    </source>
</evidence>
<dbReference type="OrthoDB" id="1700484at2"/>
<dbReference type="GO" id="GO:0005886">
    <property type="term" value="C:plasma membrane"/>
    <property type="evidence" value="ECO:0007669"/>
    <property type="project" value="UniProtKB-UniRule"/>
</dbReference>
<organism evidence="3 4">
    <name type="scientific">Lapidilactobacillus concavus DSM 17758</name>
    <dbReference type="NCBI Taxonomy" id="1423735"/>
    <lineage>
        <taxon>Bacteria</taxon>
        <taxon>Bacillati</taxon>
        <taxon>Bacillota</taxon>
        <taxon>Bacilli</taxon>
        <taxon>Lactobacillales</taxon>
        <taxon>Lactobacillaceae</taxon>
        <taxon>Lapidilactobacillus</taxon>
    </lineage>
</organism>
<dbReference type="PANTHER" id="PTHR40039">
    <property type="entry name" value="PROTEIN DLTD"/>
    <property type="match status" value="1"/>
</dbReference>
<dbReference type="NCBIfam" id="TIGR04092">
    <property type="entry name" value="LTA_DltD"/>
    <property type="match status" value="1"/>
</dbReference>
<dbReference type="EMBL" id="AZFX01000015">
    <property type="protein sequence ID" value="KRM12462.1"/>
    <property type="molecule type" value="Genomic_DNA"/>
</dbReference>